<sequence length="76" mass="8614">MFYALKNKYTGKVAMVEVCGEAVYLVDDEAIGDHAVSFVYTESTTQKLQDTLDGVNDNLFIQIDPEQYDIVEFILK</sequence>
<keyword evidence="2" id="KW-1185">Reference proteome</keyword>
<name>I6XL13_9CAUD</name>
<dbReference type="Proteomes" id="UP000009016">
    <property type="component" value="Segment"/>
</dbReference>
<protein>
    <submittedName>
        <fullName evidence="1">Uncharacterized protein</fullName>
    </submittedName>
</protein>
<proteinExistence type="predicted"/>
<dbReference type="GeneID" id="14016347"/>
<reference evidence="1 2" key="1">
    <citation type="journal article" date="2012" name="J. Virol.">
        <title>Complete Genome Sequence of Aeromonas hydrophila Phage CC2.</title>
        <authorList>
            <person name="Shen C.J."/>
            <person name="Liu Y.J."/>
            <person name="Lu C.P."/>
        </authorList>
    </citation>
    <scope>NUCLEOTIDE SEQUENCE [LARGE SCALE GENOMIC DNA]</scope>
</reference>
<dbReference type="EMBL" id="JX123262">
    <property type="protein sequence ID" value="AFN39194.1"/>
    <property type="molecule type" value="Genomic_DNA"/>
</dbReference>
<evidence type="ECO:0000313" key="1">
    <source>
        <dbReference type="EMBL" id="AFN39194.1"/>
    </source>
</evidence>
<gene>
    <name evidence="1" type="ORF">CC2_054</name>
</gene>
<organism evidence="1 2">
    <name type="scientific">Aeromonas phage CC2</name>
    <dbReference type="NCBI Taxonomy" id="1204516"/>
    <lineage>
        <taxon>Viruses</taxon>
        <taxon>Duplodnaviria</taxon>
        <taxon>Heunggongvirae</taxon>
        <taxon>Uroviricota</taxon>
        <taxon>Caudoviricetes</taxon>
        <taxon>Pantevenvirales</taxon>
        <taxon>Straboviridae</taxon>
        <taxon>Emmerichvirinae</taxon>
        <taxon>Ceceduovirus</taxon>
        <taxon>Ceceduovirus cc2</taxon>
    </lineage>
</organism>
<dbReference type="RefSeq" id="YP_007010080.1">
    <property type="nucleotide sequence ID" value="NC_019538.1"/>
</dbReference>
<accession>I6XL13</accession>
<dbReference type="KEGG" id="vg:14016347"/>
<evidence type="ECO:0000313" key="2">
    <source>
        <dbReference type="Proteomes" id="UP000009016"/>
    </source>
</evidence>